<name>A0A7R9KFG8_9ACAR</name>
<protein>
    <submittedName>
        <fullName evidence="1">Uncharacterized protein</fullName>
    </submittedName>
</protein>
<proteinExistence type="predicted"/>
<dbReference type="AlphaFoldDB" id="A0A7R9KFG8"/>
<sequence length="144" mass="16318">MLFAALKTTLDFIAIILLRSKTRKLVSKRCSDSTLAKQNKRKAPTAGQPNNTIVFDIPEQRSCRKSSCDMDSMDEEMCDQTIVANNINHCHSTDNNSFWCDTRVPQHTVCVPIESECPLKHFTPFKQAIVLWPTLHSPLIVVMI</sequence>
<dbReference type="OrthoDB" id="10657916at2759"/>
<gene>
    <name evidence="1" type="ORF">OSB1V03_LOCUS2420</name>
</gene>
<organism evidence="1">
    <name type="scientific">Medioppia subpectinata</name>
    <dbReference type="NCBI Taxonomy" id="1979941"/>
    <lineage>
        <taxon>Eukaryota</taxon>
        <taxon>Metazoa</taxon>
        <taxon>Ecdysozoa</taxon>
        <taxon>Arthropoda</taxon>
        <taxon>Chelicerata</taxon>
        <taxon>Arachnida</taxon>
        <taxon>Acari</taxon>
        <taxon>Acariformes</taxon>
        <taxon>Sarcoptiformes</taxon>
        <taxon>Oribatida</taxon>
        <taxon>Brachypylina</taxon>
        <taxon>Oppioidea</taxon>
        <taxon>Oppiidae</taxon>
        <taxon>Medioppia</taxon>
    </lineage>
</organism>
<dbReference type="Proteomes" id="UP000759131">
    <property type="component" value="Unassembled WGS sequence"/>
</dbReference>
<evidence type="ECO:0000313" key="1">
    <source>
        <dbReference type="EMBL" id="CAD7621951.1"/>
    </source>
</evidence>
<dbReference type="EMBL" id="OC855419">
    <property type="protein sequence ID" value="CAD7621951.1"/>
    <property type="molecule type" value="Genomic_DNA"/>
</dbReference>
<dbReference type="EMBL" id="CAJPIZ010000844">
    <property type="protein sequence ID" value="CAG2102381.1"/>
    <property type="molecule type" value="Genomic_DNA"/>
</dbReference>
<evidence type="ECO:0000313" key="2">
    <source>
        <dbReference type="Proteomes" id="UP000759131"/>
    </source>
</evidence>
<reference evidence="1" key="1">
    <citation type="submission" date="2020-11" db="EMBL/GenBank/DDBJ databases">
        <authorList>
            <person name="Tran Van P."/>
        </authorList>
    </citation>
    <scope>NUCLEOTIDE SEQUENCE</scope>
</reference>
<keyword evidence="2" id="KW-1185">Reference proteome</keyword>
<accession>A0A7R9KFG8</accession>